<feature type="signal peptide" evidence="1">
    <location>
        <begin position="1"/>
        <end position="18"/>
    </location>
</feature>
<evidence type="ECO:0000313" key="2">
    <source>
        <dbReference type="EMBL" id="KAL2039152.1"/>
    </source>
</evidence>
<proteinExistence type="predicted"/>
<organism evidence="2 3">
    <name type="scientific">Stereocaulon virgatum</name>
    <dbReference type="NCBI Taxonomy" id="373712"/>
    <lineage>
        <taxon>Eukaryota</taxon>
        <taxon>Fungi</taxon>
        <taxon>Dikarya</taxon>
        <taxon>Ascomycota</taxon>
        <taxon>Pezizomycotina</taxon>
        <taxon>Lecanoromycetes</taxon>
        <taxon>OSLEUM clade</taxon>
        <taxon>Lecanoromycetidae</taxon>
        <taxon>Lecanorales</taxon>
        <taxon>Lecanorineae</taxon>
        <taxon>Stereocaulaceae</taxon>
        <taxon>Stereocaulon</taxon>
    </lineage>
</organism>
<sequence length="368" mass="40538">MFTFLLLCLTGCASLAVAASSLLSSLVNSTEQSPPHLLLNTSELGELLVPKSSAISSQIELSHLPIANGSADYLTSVPRAFDCLIRQNRLVSINQKSTYMSVLKAMSALSTKRFVSTYDGGTFLFRDYSDVRILVWSSLIPTAPLQYRHVLYGLYEAIKCISERDSWHDTLITLYWTGPSGAQATVGFINITRWPSPDTGAANTSLVLPAAPQELSTLPQFADQDNTTSPYDESIVADDPPARHQLSIIPVFRGETLTLPEIFVTLMSTIVAIADKPATNRLLPFRCKDTAINAHFEYKPAYPQRMEPPYLTYKYGVKALVLVPKVMFQQNRFQEVGFMVKVDGIDVGGGFLEKDYTTSSSLAEVQTS</sequence>
<evidence type="ECO:0000256" key="1">
    <source>
        <dbReference type="SAM" id="SignalP"/>
    </source>
</evidence>
<keyword evidence="1" id="KW-0732">Signal</keyword>
<name>A0ABR4A452_9LECA</name>
<evidence type="ECO:0000313" key="3">
    <source>
        <dbReference type="Proteomes" id="UP001590950"/>
    </source>
</evidence>
<protein>
    <submittedName>
        <fullName evidence="2">Uncharacterized protein</fullName>
    </submittedName>
</protein>
<reference evidence="2 3" key="1">
    <citation type="submission" date="2024-09" db="EMBL/GenBank/DDBJ databases">
        <title>Rethinking Asexuality: The Enigmatic Case of Functional Sexual Genes in Lepraria (Stereocaulaceae).</title>
        <authorList>
            <person name="Doellman M."/>
            <person name="Sun Y."/>
            <person name="Barcenas-Pena A."/>
            <person name="Lumbsch H.T."/>
            <person name="Grewe F."/>
        </authorList>
    </citation>
    <scope>NUCLEOTIDE SEQUENCE [LARGE SCALE GENOMIC DNA]</scope>
    <source>
        <strain evidence="2 3">Mercado 3170</strain>
    </source>
</reference>
<gene>
    <name evidence="2" type="ORF">N7G274_008201</name>
</gene>
<dbReference type="Proteomes" id="UP001590950">
    <property type="component" value="Unassembled WGS sequence"/>
</dbReference>
<comment type="caution">
    <text evidence="2">The sequence shown here is derived from an EMBL/GenBank/DDBJ whole genome shotgun (WGS) entry which is preliminary data.</text>
</comment>
<keyword evidence="3" id="KW-1185">Reference proteome</keyword>
<dbReference type="EMBL" id="JBEFKJ010000027">
    <property type="protein sequence ID" value="KAL2039152.1"/>
    <property type="molecule type" value="Genomic_DNA"/>
</dbReference>
<accession>A0ABR4A452</accession>
<feature type="chain" id="PRO_5046303059" evidence="1">
    <location>
        <begin position="19"/>
        <end position="368"/>
    </location>
</feature>